<name>A0ACC2UEV6_9FUNG</name>
<evidence type="ECO:0000313" key="2">
    <source>
        <dbReference type="Proteomes" id="UP001165960"/>
    </source>
</evidence>
<organism evidence="1 2">
    <name type="scientific">Entomophthora muscae</name>
    <dbReference type="NCBI Taxonomy" id="34485"/>
    <lineage>
        <taxon>Eukaryota</taxon>
        <taxon>Fungi</taxon>
        <taxon>Fungi incertae sedis</taxon>
        <taxon>Zoopagomycota</taxon>
        <taxon>Entomophthoromycotina</taxon>
        <taxon>Entomophthoromycetes</taxon>
        <taxon>Entomophthorales</taxon>
        <taxon>Entomophthoraceae</taxon>
        <taxon>Entomophthora</taxon>
    </lineage>
</organism>
<reference evidence="1" key="1">
    <citation type="submission" date="2022-04" db="EMBL/GenBank/DDBJ databases">
        <title>Genome of the entomopathogenic fungus Entomophthora muscae.</title>
        <authorList>
            <person name="Elya C."/>
            <person name="Lovett B.R."/>
            <person name="Lee E."/>
            <person name="Macias A.M."/>
            <person name="Hajek A.E."/>
            <person name="De Bivort B.L."/>
            <person name="Kasson M.T."/>
            <person name="De Fine Licht H.H."/>
            <person name="Stajich J.E."/>
        </authorList>
    </citation>
    <scope>NUCLEOTIDE SEQUENCE</scope>
    <source>
        <strain evidence="1">Berkeley</strain>
    </source>
</reference>
<dbReference type="Proteomes" id="UP001165960">
    <property type="component" value="Unassembled WGS sequence"/>
</dbReference>
<evidence type="ECO:0000313" key="1">
    <source>
        <dbReference type="EMBL" id="KAJ9085599.1"/>
    </source>
</evidence>
<accession>A0ACC2UEV6</accession>
<dbReference type="EMBL" id="QTSX02000754">
    <property type="protein sequence ID" value="KAJ9085599.1"/>
    <property type="molecule type" value="Genomic_DNA"/>
</dbReference>
<protein>
    <submittedName>
        <fullName evidence="1">Uncharacterized protein</fullName>
    </submittedName>
</protein>
<sequence>MPAFQDNCSIDGMVHTFVSVGISLGLPMHQLSLDPYPLLLPVQKEVDALPLRPTCPRLLATAVIARGTTPTPALLKQVFMYCHLGTLLPRKRPSGIETGLSHSTMNNPINVPTVPPDRLLQALEGPVAPSYGADHSPDKAELFVPDVSYSGNALHCVIVEDVHVVQTRSQAKAKGKAQAVFSKPYSHQLLDKAPDECPGPSTDTFHLKGVNARDPVSGGWPAVSGGNLGQGFCGQGPLQERS</sequence>
<comment type="caution">
    <text evidence="1">The sequence shown here is derived from an EMBL/GenBank/DDBJ whole genome shotgun (WGS) entry which is preliminary data.</text>
</comment>
<proteinExistence type="predicted"/>
<keyword evidence="2" id="KW-1185">Reference proteome</keyword>
<gene>
    <name evidence="1" type="ORF">DSO57_1012397</name>
</gene>